<gene>
    <name evidence="5" type="ORF">C7999DRAFT_14465</name>
</gene>
<evidence type="ECO:0000256" key="2">
    <source>
        <dbReference type="ARBA" id="ARBA00022801"/>
    </source>
</evidence>
<dbReference type="InterPro" id="IPR019819">
    <property type="entry name" value="Carboxylesterase_B_CS"/>
</dbReference>
<keyword evidence="2 3" id="KW-0378">Hydrolase</keyword>
<comment type="similarity">
    <text evidence="1 3">Belongs to the type-B carboxylesterase/lipase family.</text>
</comment>
<dbReference type="SUPFAM" id="SSF53474">
    <property type="entry name" value="alpha/beta-Hydrolases"/>
    <property type="match status" value="1"/>
</dbReference>
<evidence type="ECO:0000259" key="4">
    <source>
        <dbReference type="Pfam" id="PF00135"/>
    </source>
</evidence>
<proteinExistence type="inferred from homology"/>
<dbReference type="PROSITE" id="PS00122">
    <property type="entry name" value="CARBOXYLESTERASE_B_1"/>
    <property type="match status" value="1"/>
</dbReference>
<dbReference type="PROSITE" id="PS00941">
    <property type="entry name" value="CARBOXYLESTERASE_B_2"/>
    <property type="match status" value="1"/>
</dbReference>
<organism evidence="5 6">
    <name type="scientific">Corynascus novoguineensis</name>
    <dbReference type="NCBI Taxonomy" id="1126955"/>
    <lineage>
        <taxon>Eukaryota</taxon>
        <taxon>Fungi</taxon>
        <taxon>Dikarya</taxon>
        <taxon>Ascomycota</taxon>
        <taxon>Pezizomycotina</taxon>
        <taxon>Sordariomycetes</taxon>
        <taxon>Sordariomycetidae</taxon>
        <taxon>Sordariales</taxon>
        <taxon>Chaetomiaceae</taxon>
        <taxon>Corynascus</taxon>
    </lineage>
</organism>
<dbReference type="AlphaFoldDB" id="A0AAN7HP09"/>
<dbReference type="PANTHER" id="PTHR43918">
    <property type="entry name" value="ACETYLCHOLINESTERASE"/>
    <property type="match status" value="1"/>
</dbReference>
<sequence>MRLYLATLLAASVCISAIDALADNGDLSVQTKGGVVHGTIDSATPAVRQFLGIPYARPPVENLRFAPPQPALPFGELEAKQMPPSCMQYMSLLPNIYTREVPEFNLGGFNETTGPISEDCLFLSVWAPRLKSKKKLPVIIFFYGGAFTVGGINAPYLVPSNWIQRTQNHIVVAFNHRDNIVGYPNAAGLPPDKQNVGLLDARLAVEWVRDNIGAFGGDPERIGLWGQSSGGIIISYYSYVYREDPIANSVILASGNEFIDILSHDPTHGNFTFVASHFGCGNLNPADELACMRRADVGQIEDFLRAHGDVGRTPPAFFSAVIDEHTVFADYASLARAGRIARLPALIGSNAQEGITFIPYDPNGGDLALADQMTMTFFFCPTYQAARARIAAHGGDVPVYRYLYAGNFSNVSPKGWMGAYHGAEEPMVFETHSLVRGESTALQRKTAHAMQDAWVSFVATAGRRMTVEGWGAKGEEGLVDGGRVVEFGNGVPARLVDTSELEKQCREMGISLVNGSD</sequence>
<evidence type="ECO:0000313" key="5">
    <source>
        <dbReference type="EMBL" id="KAK4247518.1"/>
    </source>
</evidence>
<dbReference type="InterPro" id="IPR050654">
    <property type="entry name" value="AChE-related_enzymes"/>
</dbReference>
<evidence type="ECO:0000313" key="6">
    <source>
        <dbReference type="Proteomes" id="UP001303647"/>
    </source>
</evidence>
<keyword evidence="6" id="KW-1185">Reference proteome</keyword>
<feature type="domain" description="Carboxylesterase type B" evidence="4">
    <location>
        <begin position="369"/>
        <end position="460"/>
    </location>
</feature>
<dbReference type="Proteomes" id="UP001303647">
    <property type="component" value="Unassembled WGS sequence"/>
</dbReference>
<dbReference type="Pfam" id="PF00135">
    <property type="entry name" value="COesterase"/>
    <property type="match status" value="2"/>
</dbReference>
<feature type="signal peptide" evidence="3">
    <location>
        <begin position="1"/>
        <end position="20"/>
    </location>
</feature>
<reference evidence="5" key="1">
    <citation type="journal article" date="2023" name="Mol. Phylogenet. Evol.">
        <title>Genome-scale phylogeny and comparative genomics of the fungal order Sordariales.</title>
        <authorList>
            <person name="Hensen N."/>
            <person name="Bonometti L."/>
            <person name="Westerberg I."/>
            <person name="Brannstrom I.O."/>
            <person name="Guillou S."/>
            <person name="Cros-Aarteil S."/>
            <person name="Calhoun S."/>
            <person name="Haridas S."/>
            <person name="Kuo A."/>
            <person name="Mondo S."/>
            <person name="Pangilinan J."/>
            <person name="Riley R."/>
            <person name="LaButti K."/>
            <person name="Andreopoulos B."/>
            <person name="Lipzen A."/>
            <person name="Chen C."/>
            <person name="Yan M."/>
            <person name="Daum C."/>
            <person name="Ng V."/>
            <person name="Clum A."/>
            <person name="Steindorff A."/>
            <person name="Ohm R.A."/>
            <person name="Martin F."/>
            <person name="Silar P."/>
            <person name="Natvig D.O."/>
            <person name="Lalanne C."/>
            <person name="Gautier V."/>
            <person name="Ament-Velasquez S.L."/>
            <person name="Kruys A."/>
            <person name="Hutchinson M.I."/>
            <person name="Powell A.J."/>
            <person name="Barry K."/>
            <person name="Miller A.N."/>
            <person name="Grigoriev I.V."/>
            <person name="Debuchy R."/>
            <person name="Gladieux P."/>
            <person name="Hiltunen Thoren M."/>
            <person name="Johannesson H."/>
        </authorList>
    </citation>
    <scope>NUCLEOTIDE SEQUENCE</scope>
    <source>
        <strain evidence="5">CBS 359.72</strain>
    </source>
</reference>
<comment type="caution">
    <text evidence="5">The sequence shown here is derived from an EMBL/GenBank/DDBJ whole genome shotgun (WGS) entry which is preliminary data.</text>
</comment>
<feature type="chain" id="PRO_5042669515" description="Carboxylic ester hydrolase" evidence="3">
    <location>
        <begin position="21"/>
        <end position="517"/>
    </location>
</feature>
<dbReference type="InterPro" id="IPR002018">
    <property type="entry name" value="CarbesteraseB"/>
</dbReference>
<dbReference type="InterPro" id="IPR019826">
    <property type="entry name" value="Carboxylesterase_B_AS"/>
</dbReference>
<dbReference type="EC" id="3.1.1.-" evidence="3"/>
<keyword evidence="3" id="KW-0732">Signal</keyword>
<evidence type="ECO:0000256" key="3">
    <source>
        <dbReference type="RuleBase" id="RU361235"/>
    </source>
</evidence>
<feature type="domain" description="Carboxylesterase type B" evidence="4">
    <location>
        <begin position="27"/>
        <end position="362"/>
    </location>
</feature>
<dbReference type="EMBL" id="MU857652">
    <property type="protein sequence ID" value="KAK4247518.1"/>
    <property type="molecule type" value="Genomic_DNA"/>
</dbReference>
<reference evidence="5" key="2">
    <citation type="submission" date="2023-05" db="EMBL/GenBank/DDBJ databases">
        <authorList>
            <consortium name="Lawrence Berkeley National Laboratory"/>
            <person name="Steindorff A."/>
            <person name="Hensen N."/>
            <person name="Bonometti L."/>
            <person name="Westerberg I."/>
            <person name="Brannstrom I.O."/>
            <person name="Guillou S."/>
            <person name="Cros-Aarteil S."/>
            <person name="Calhoun S."/>
            <person name="Haridas S."/>
            <person name="Kuo A."/>
            <person name="Mondo S."/>
            <person name="Pangilinan J."/>
            <person name="Riley R."/>
            <person name="Labutti K."/>
            <person name="Andreopoulos B."/>
            <person name="Lipzen A."/>
            <person name="Chen C."/>
            <person name="Yanf M."/>
            <person name="Daum C."/>
            <person name="Ng V."/>
            <person name="Clum A."/>
            <person name="Ohm R."/>
            <person name="Martin F."/>
            <person name="Silar P."/>
            <person name="Natvig D."/>
            <person name="Lalanne C."/>
            <person name="Gautier V."/>
            <person name="Ament-Velasquez S.L."/>
            <person name="Kruys A."/>
            <person name="Hutchinson M.I."/>
            <person name="Powell A.J."/>
            <person name="Barry K."/>
            <person name="Miller A.N."/>
            <person name="Grigoriev I.V."/>
            <person name="Debuchy R."/>
            <person name="Gladieux P."/>
            <person name="Thoren M.H."/>
            <person name="Johannesson H."/>
        </authorList>
    </citation>
    <scope>NUCLEOTIDE SEQUENCE</scope>
    <source>
        <strain evidence="5">CBS 359.72</strain>
    </source>
</reference>
<name>A0AAN7HP09_9PEZI</name>
<dbReference type="Gene3D" id="3.40.50.1820">
    <property type="entry name" value="alpha/beta hydrolase"/>
    <property type="match status" value="2"/>
</dbReference>
<dbReference type="GO" id="GO:0052689">
    <property type="term" value="F:carboxylic ester hydrolase activity"/>
    <property type="evidence" value="ECO:0007669"/>
    <property type="project" value="TreeGrafter"/>
</dbReference>
<dbReference type="InterPro" id="IPR029058">
    <property type="entry name" value="AB_hydrolase_fold"/>
</dbReference>
<protein>
    <recommendedName>
        <fullName evidence="3">Carboxylic ester hydrolase</fullName>
        <ecNumber evidence="3">3.1.1.-</ecNumber>
    </recommendedName>
</protein>
<dbReference type="PANTHER" id="PTHR43918:SF4">
    <property type="entry name" value="CARBOXYLIC ESTER HYDROLASE"/>
    <property type="match status" value="1"/>
</dbReference>
<accession>A0AAN7HP09</accession>
<evidence type="ECO:0000256" key="1">
    <source>
        <dbReference type="ARBA" id="ARBA00005964"/>
    </source>
</evidence>